<dbReference type="GO" id="GO:0000731">
    <property type="term" value="P:DNA synthesis involved in DNA repair"/>
    <property type="evidence" value="ECO:0007669"/>
    <property type="project" value="TreeGrafter"/>
</dbReference>
<dbReference type="GO" id="GO:0006261">
    <property type="term" value="P:DNA-templated DNA replication"/>
    <property type="evidence" value="ECO:0007669"/>
    <property type="project" value="TreeGrafter"/>
</dbReference>
<keyword evidence="3" id="KW-1185">Reference proteome</keyword>
<name>L5LHI9_MYODS</name>
<dbReference type="Pfam" id="PF12002">
    <property type="entry name" value="MgsA_C"/>
    <property type="match status" value="1"/>
</dbReference>
<dbReference type="Gene3D" id="1.20.272.10">
    <property type="match status" value="1"/>
</dbReference>
<accession>L5LHI9</accession>
<dbReference type="GO" id="GO:0008047">
    <property type="term" value="F:enzyme activator activity"/>
    <property type="evidence" value="ECO:0007669"/>
    <property type="project" value="TreeGrafter"/>
</dbReference>
<sequence>MWPWQPDSPRALPQHHDFTVSPASGHHCWSVGPGEERYHCISALHKLTRGSGPSASLYWLACMLEGGEDPLYVASRLCAVYFARAPKSIEVDGAYNVKACLRNHQGPLPLPAAPEEPVDRAHEGPGLWQGLQIPPHVQRACGPGTPARRIERRGFLQAQAMLAP</sequence>
<dbReference type="PANTHER" id="PTHR13779">
    <property type="entry name" value="WERNER HELICASE-INTERACTING PROTEIN 1 FAMILY MEMBER"/>
    <property type="match status" value="1"/>
</dbReference>
<dbReference type="InterPro" id="IPR051314">
    <property type="entry name" value="AAA_ATPase_RarA/MGS1/WRNIP1"/>
</dbReference>
<dbReference type="GO" id="GO:0017116">
    <property type="term" value="F:single-stranded DNA helicase activity"/>
    <property type="evidence" value="ECO:0007669"/>
    <property type="project" value="TreeGrafter"/>
</dbReference>
<dbReference type="GO" id="GO:0003677">
    <property type="term" value="F:DNA binding"/>
    <property type="evidence" value="ECO:0007669"/>
    <property type="project" value="InterPro"/>
</dbReference>
<dbReference type="PANTHER" id="PTHR13779:SF7">
    <property type="entry name" value="ATPASE WRNIP1"/>
    <property type="match status" value="1"/>
</dbReference>
<dbReference type="Proteomes" id="UP000010556">
    <property type="component" value="Unassembled WGS sequence"/>
</dbReference>
<dbReference type="EMBL" id="KB111549">
    <property type="protein sequence ID" value="ELK25794.1"/>
    <property type="molecule type" value="Genomic_DNA"/>
</dbReference>
<dbReference type="SUPFAM" id="SSF48019">
    <property type="entry name" value="post-AAA+ oligomerization domain-like"/>
    <property type="match status" value="1"/>
</dbReference>
<protein>
    <submittedName>
        <fullName evidence="2">ATPase WRNIP1</fullName>
    </submittedName>
</protein>
<dbReference type="InterPro" id="IPR008921">
    <property type="entry name" value="DNA_pol3_clamp-load_cplx_C"/>
</dbReference>
<gene>
    <name evidence="2" type="ORF">MDA_GLEAN10019105</name>
</gene>
<dbReference type="InterPro" id="IPR021886">
    <property type="entry name" value="MgsA_C"/>
</dbReference>
<evidence type="ECO:0000313" key="2">
    <source>
        <dbReference type="EMBL" id="ELK25794.1"/>
    </source>
</evidence>
<organism evidence="2 3">
    <name type="scientific">Myotis davidii</name>
    <name type="common">David's myotis</name>
    <dbReference type="NCBI Taxonomy" id="225400"/>
    <lineage>
        <taxon>Eukaryota</taxon>
        <taxon>Metazoa</taxon>
        <taxon>Chordata</taxon>
        <taxon>Craniata</taxon>
        <taxon>Vertebrata</taxon>
        <taxon>Euteleostomi</taxon>
        <taxon>Mammalia</taxon>
        <taxon>Eutheria</taxon>
        <taxon>Laurasiatheria</taxon>
        <taxon>Chiroptera</taxon>
        <taxon>Yangochiroptera</taxon>
        <taxon>Vespertilionidae</taxon>
        <taxon>Myotis</taxon>
    </lineage>
</organism>
<dbReference type="GO" id="GO:0005634">
    <property type="term" value="C:nucleus"/>
    <property type="evidence" value="ECO:0007669"/>
    <property type="project" value="TreeGrafter"/>
</dbReference>
<proteinExistence type="predicted"/>
<evidence type="ECO:0000259" key="1">
    <source>
        <dbReference type="Pfam" id="PF12002"/>
    </source>
</evidence>
<evidence type="ECO:0000313" key="3">
    <source>
        <dbReference type="Proteomes" id="UP000010556"/>
    </source>
</evidence>
<feature type="domain" description="MgsA AAA+ ATPase C-terminal" evidence="1">
    <location>
        <begin position="50"/>
        <end position="79"/>
    </location>
</feature>
<dbReference type="AlphaFoldDB" id="L5LHI9"/>
<reference evidence="3" key="1">
    <citation type="journal article" date="2013" name="Science">
        <title>Comparative analysis of bat genomes provides insight into the evolution of flight and immunity.</title>
        <authorList>
            <person name="Zhang G."/>
            <person name="Cowled C."/>
            <person name="Shi Z."/>
            <person name="Huang Z."/>
            <person name="Bishop-Lilly K.A."/>
            <person name="Fang X."/>
            <person name="Wynne J.W."/>
            <person name="Xiong Z."/>
            <person name="Baker M.L."/>
            <person name="Zhao W."/>
            <person name="Tachedjian M."/>
            <person name="Zhu Y."/>
            <person name="Zhou P."/>
            <person name="Jiang X."/>
            <person name="Ng J."/>
            <person name="Yang L."/>
            <person name="Wu L."/>
            <person name="Xiao J."/>
            <person name="Feng Y."/>
            <person name="Chen Y."/>
            <person name="Sun X."/>
            <person name="Zhang Y."/>
            <person name="Marsh G.A."/>
            <person name="Crameri G."/>
            <person name="Broder C.C."/>
            <person name="Frey K.G."/>
            <person name="Wang L.F."/>
            <person name="Wang J."/>
        </authorList>
    </citation>
    <scope>NUCLEOTIDE SEQUENCE [LARGE SCALE GENOMIC DNA]</scope>
</reference>